<proteinExistence type="inferred from homology"/>
<keyword evidence="4 6" id="KW-0520">NAD</keyword>
<evidence type="ECO:0000256" key="2">
    <source>
        <dbReference type="ARBA" id="ARBA00022643"/>
    </source>
</evidence>
<keyword evidence="1 6" id="KW-0285">Flavoprotein</keyword>
<comment type="subunit">
    <text evidence="6">Homodimer.</text>
</comment>
<comment type="function">
    <text evidence="6">Quinone reductase that provides resistance to thiol-specific stress caused by electrophilic quinones.</text>
</comment>
<dbReference type="GO" id="GO:0010181">
    <property type="term" value="F:FMN binding"/>
    <property type="evidence" value="ECO:0007669"/>
    <property type="project" value="UniProtKB-UniRule"/>
</dbReference>
<dbReference type="GO" id="GO:0009055">
    <property type="term" value="F:electron transfer activity"/>
    <property type="evidence" value="ECO:0007669"/>
    <property type="project" value="UniProtKB-UniRule"/>
</dbReference>
<evidence type="ECO:0000313" key="8">
    <source>
        <dbReference type="EMBL" id="KAA0013158.1"/>
    </source>
</evidence>
<dbReference type="RefSeq" id="WP_149328111.1">
    <property type="nucleotide sequence ID" value="NZ_VTPY01000003.1"/>
</dbReference>
<sequence length="202" mass="21856">MSTRILLVTSSILGAHGQSNALADHFMKRAAERDDLAVTQRDLVADELPHLGLDELSSWQVAVEARTSEQQALALRSDALIDELQAHDVLVLAVPLYNLGIPSQLKTWFDRVMRAGVTFRYTEQGPEGLVTGKRAVILAARGGQYAGTEQDSQTPHLKAMLGLIGIDDVTLVYAEGLAMGEARRDAALKEAKQAIDGLLEAL</sequence>
<feature type="domain" description="Flavodoxin-like fold" evidence="7">
    <location>
        <begin position="4"/>
        <end position="196"/>
    </location>
</feature>
<comment type="catalytic activity">
    <reaction evidence="5">
        <text>N,N-dimethyl-1,4-phenylenediamine + anthranilate + 2 NAD(+) = 2-(4-dimethylaminophenyl)diazenylbenzoate + 2 NADH + 2 H(+)</text>
        <dbReference type="Rhea" id="RHEA:55872"/>
        <dbReference type="ChEBI" id="CHEBI:15378"/>
        <dbReference type="ChEBI" id="CHEBI:15783"/>
        <dbReference type="ChEBI" id="CHEBI:16567"/>
        <dbReference type="ChEBI" id="CHEBI:57540"/>
        <dbReference type="ChEBI" id="CHEBI:57945"/>
        <dbReference type="ChEBI" id="CHEBI:71579"/>
        <dbReference type="EC" id="1.7.1.17"/>
    </reaction>
    <physiologicalReaction direction="right-to-left" evidence="5">
        <dbReference type="Rhea" id="RHEA:55874"/>
    </physiologicalReaction>
</comment>
<comment type="function">
    <text evidence="6">Also exhibits azoreductase activity. Catalyzes the reductive cleavage of the azo bond in aromatic azo compounds to the corresponding amines.</text>
</comment>
<dbReference type="Gene3D" id="3.40.50.360">
    <property type="match status" value="1"/>
</dbReference>
<evidence type="ECO:0000256" key="3">
    <source>
        <dbReference type="ARBA" id="ARBA00023002"/>
    </source>
</evidence>
<keyword evidence="9" id="KW-1185">Reference proteome</keyword>
<protein>
    <recommendedName>
        <fullName evidence="6">FMN dependent NADH:quinone oxidoreductase</fullName>
        <ecNumber evidence="6">1.6.5.-</ecNumber>
    </recommendedName>
    <alternativeName>
        <fullName evidence="6">Azo-dye reductase</fullName>
    </alternativeName>
    <alternativeName>
        <fullName evidence="6">FMN-dependent NADH-azo compound oxidoreductase</fullName>
    </alternativeName>
    <alternativeName>
        <fullName evidence="6">FMN-dependent NADH-azoreductase</fullName>
        <ecNumber evidence="6">1.7.1.17</ecNumber>
    </alternativeName>
</protein>
<dbReference type="Pfam" id="PF02525">
    <property type="entry name" value="Flavodoxin_2"/>
    <property type="match status" value="1"/>
</dbReference>
<dbReference type="GO" id="GO:0016655">
    <property type="term" value="F:oxidoreductase activity, acting on NAD(P)H, quinone or similar compound as acceptor"/>
    <property type="evidence" value="ECO:0007669"/>
    <property type="project" value="InterPro"/>
</dbReference>
<organism evidence="8 9">
    <name type="scientific">Billgrantia pellis</name>
    <dbReference type="NCBI Taxonomy" id="2606936"/>
    <lineage>
        <taxon>Bacteria</taxon>
        <taxon>Pseudomonadati</taxon>
        <taxon>Pseudomonadota</taxon>
        <taxon>Gammaproteobacteria</taxon>
        <taxon>Oceanospirillales</taxon>
        <taxon>Halomonadaceae</taxon>
        <taxon>Billgrantia</taxon>
    </lineage>
</organism>
<dbReference type="HAMAP" id="MF_01216">
    <property type="entry name" value="Azoreductase_type1"/>
    <property type="match status" value="1"/>
</dbReference>
<dbReference type="EC" id="1.6.5.-" evidence="6"/>
<dbReference type="Proteomes" id="UP000486760">
    <property type="component" value="Unassembled WGS sequence"/>
</dbReference>
<comment type="caution">
    <text evidence="8">The sequence shown here is derived from an EMBL/GenBank/DDBJ whole genome shotgun (WGS) entry which is preliminary data.</text>
</comment>
<evidence type="ECO:0000259" key="7">
    <source>
        <dbReference type="Pfam" id="PF02525"/>
    </source>
</evidence>
<accession>A0A7V7G1A0</accession>
<feature type="binding site" evidence="6">
    <location>
        <position position="11"/>
    </location>
    <ligand>
        <name>FMN</name>
        <dbReference type="ChEBI" id="CHEBI:58210"/>
    </ligand>
</feature>
<dbReference type="EMBL" id="VTPY01000003">
    <property type="protein sequence ID" value="KAA0013158.1"/>
    <property type="molecule type" value="Genomic_DNA"/>
</dbReference>
<name>A0A7V7G1A0_9GAMM</name>
<dbReference type="GO" id="GO:0016652">
    <property type="term" value="F:oxidoreductase activity, acting on NAD(P)H as acceptor"/>
    <property type="evidence" value="ECO:0007669"/>
    <property type="project" value="UniProtKB-UniRule"/>
</dbReference>
<comment type="cofactor">
    <cofactor evidence="6">
        <name>FMN</name>
        <dbReference type="ChEBI" id="CHEBI:58210"/>
    </cofactor>
    <text evidence="6">Binds 1 FMN per subunit.</text>
</comment>
<evidence type="ECO:0000313" key="9">
    <source>
        <dbReference type="Proteomes" id="UP000486760"/>
    </source>
</evidence>
<dbReference type="InterPro" id="IPR003680">
    <property type="entry name" value="Flavodoxin_fold"/>
</dbReference>
<dbReference type="EC" id="1.7.1.17" evidence="6"/>
<dbReference type="InterPro" id="IPR029039">
    <property type="entry name" value="Flavoprotein-like_sf"/>
</dbReference>
<dbReference type="InterPro" id="IPR050104">
    <property type="entry name" value="FMN-dep_NADH:Q_OxRdtase_AzoR1"/>
</dbReference>
<dbReference type="AlphaFoldDB" id="A0A7V7G1A0"/>
<dbReference type="PANTHER" id="PTHR43741:SF2">
    <property type="entry name" value="FMN-DEPENDENT NADH:QUINONE OXIDOREDUCTASE"/>
    <property type="match status" value="1"/>
</dbReference>
<dbReference type="InterPro" id="IPR023048">
    <property type="entry name" value="NADH:quinone_OxRdtase_FMN_depd"/>
</dbReference>
<comment type="similarity">
    <text evidence="6">Belongs to the azoreductase type 1 family.</text>
</comment>
<dbReference type="SUPFAM" id="SSF52218">
    <property type="entry name" value="Flavoproteins"/>
    <property type="match status" value="1"/>
</dbReference>
<evidence type="ECO:0000256" key="1">
    <source>
        <dbReference type="ARBA" id="ARBA00022630"/>
    </source>
</evidence>
<comment type="caution">
    <text evidence="6">Lacks conserved residue(s) required for the propagation of feature annotation.</text>
</comment>
<dbReference type="PANTHER" id="PTHR43741">
    <property type="entry name" value="FMN-DEPENDENT NADH-AZOREDUCTASE 1"/>
    <property type="match status" value="1"/>
</dbReference>
<gene>
    <name evidence="6" type="primary">azoR</name>
    <name evidence="8" type="ORF">F0A17_09670</name>
</gene>
<reference evidence="8 9" key="1">
    <citation type="submission" date="2019-08" db="EMBL/GenBank/DDBJ databases">
        <title>Bioinformatics analysis of the strain L3 and L5.</title>
        <authorList>
            <person name="Li X."/>
        </authorList>
    </citation>
    <scope>NUCLEOTIDE SEQUENCE [LARGE SCALE GENOMIC DNA]</scope>
    <source>
        <strain evidence="8 9">L5</strain>
    </source>
</reference>
<evidence type="ECO:0000256" key="4">
    <source>
        <dbReference type="ARBA" id="ARBA00023027"/>
    </source>
</evidence>
<evidence type="ECO:0000256" key="6">
    <source>
        <dbReference type="HAMAP-Rule" id="MF_01216"/>
    </source>
</evidence>
<comment type="catalytic activity">
    <reaction evidence="6">
        <text>2 a quinone + NADH + H(+) = 2 a 1,4-benzosemiquinone + NAD(+)</text>
        <dbReference type="Rhea" id="RHEA:65952"/>
        <dbReference type="ChEBI" id="CHEBI:15378"/>
        <dbReference type="ChEBI" id="CHEBI:57540"/>
        <dbReference type="ChEBI" id="CHEBI:57945"/>
        <dbReference type="ChEBI" id="CHEBI:132124"/>
        <dbReference type="ChEBI" id="CHEBI:134225"/>
    </reaction>
</comment>
<keyword evidence="2 6" id="KW-0288">FMN</keyword>
<keyword evidence="3 6" id="KW-0560">Oxidoreductase</keyword>
<evidence type="ECO:0000256" key="5">
    <source>
        <dbReference type="ARBA" id="ARBA00048542"/>
    </source>
</evidence>